<proteinExistence type="predicted"/>
<dbReference type="AlphaFoldDB" id="A0A6G4A138"/>
<dbReference type="SUPFAM" id="SSF55729">
    <property type="entry name" value="Acyl-CoA N-acyltransferases (Nat)"/>
    <property type="match status" value="1"/>
</dbReference>
<keyword evidence="2" id="KW-0808">Transferase</keyword>
<dbReference type="Pfam" id="PF00583">
    <property type="entry name" value="Acetyltransf_1"/>
    <property type="match status" value="1"/>
</dbReference>
<dbReference type="EMBL" id="JAAIKC010000005">
    <property type="protein sequence ID" value="NEW07541.1"/>
    <property type="molecule type" value="Genomic_DNA"/>
</dbReference>
<dbReference type="GO" id="GO:0016747">
    <property type="term" value="F:acyltransferase activity, transferring groups other than amino-acyl groups"/>
    <property type="evidence" value="ECO:0007669"/>
    <property type="project" value="InterPro"/>
</dbReference>
<protein>
    <submittedName>
        <fullName evidence="2">GNAT family N-acetyltransferase</fullName>
    </submittedName>
</protein>
<accession>A0A6G4A138</accession>
<reference evidence="2" key="1">
    <citation type="submission" date="2020-02" db="EMBL/GenBank/DDBJ databases">
        <authorList>
            <person name="Shen X.-R."/>
            <person name="Zhang Y.-X."/>
        </authorList>
    </citation>
    <scope>NUCLEOTIDE SEQUENCE</scope>
    <source>
        <strain evidence="2">SYP-B3998</strain>
    </source>
</reference>
<comment type="caution">
    <text evidence="2">The sequence shown here is derived from an EMBL/GenBank/DDBJ whole genome shotgun (WGS) entry which is preliminary data.</text>
</comment>
<dbReference type="RefSeq" id="WP_163948676.1">
    <property type="nucleotide sequence ID" value="NZ_JAAIKC010000005.1"/>
</dbReference>
<gene>
    <name evidence="2" type="ORF">GK047_16160</name>
</gene>
<evidence type="ECO:0000259" key="1">
    <source>
        <dbReference type="PROSITE" id="PS51186"/>
    </source>
</evidence>
<dbReference type="PROSITE" id="PS51186">
    <property type="entry name" value="GNAT"/>
    <property type="match status" value="1"/>
</dbReference>
<evidence type="ECO:0000313" key="2">
    <source>
        <dbReference type="EMBL" id="NEW07541.1"/>
    </source>
</evidence>
<name>A0A6G4A138_9BACL</name>
<dbReference type="CDD" id="cd04301">
    <property type="entry name" value="NAT_SF"/>
    <property type="match status" value="1"/>
</dbReference>
<dbReference type="InterPro" id="IPR000182">
    <property type="entry name" value="GNAT_dom"/>
</dbReference>
<sequence length="239" mass="27306">METPHTCDSYKEPLYFKKLYVFDQDKPVAAIIRNYTCADFAELIRVQQESFPPPFPAALWWKEEQLLEHVARFPEGALCVEIDGIIAGSITGLRVDYNPQHAADHSWATLTDNGYVRTHRPDGDTLYIVDICISPVYRKLGLGKWMMQSMYEVVVQLGLKRLLGGGRMPGYHKVAEWMSVEDYVEAILAGSLKDPVITFLLRCGRTPVRIVSNYLEDEESRDFALLMAWSNPFLPHNSY</sequence>
<dbReference type="InterPro" id="IPR016181">
    <property type="entry name" value="Acyl_CoA_acyltransferase"/>
</dbReference>
<organism evidence="2">
    <name type="scientific">Paenibacillus sp. SYP-B3998</name>
    <dbReference type="NCBI Taxonomy" id="2678564"/>
    <lineage>
        <taxon>Bacteria</taxon>
        <taxon>Bacillati</taxon>
        <taxon>Bacillota</taxon>
        <taxon>Bacilli</taxon>
        <taxon>Bacillales</taxon>
        <taxon>Paenibacillaceae</taxon>
        <taxon>Paenibacillus</taxon>
    </lineage>
</organism>
<dbReference type="Gene3D" id="3.40.630.30">
    <property type="match status" value="1"/>
</dbReference>
<feature type="domain" description="N-acetyltransferase" evidence="1">
    <location>
        <begin position="30"/>
        <end position="232"/>
    </location>
</feature>